<keyword evidence="2" id="KW-1185">Reference proteome</keyword>
<dbReference type="AlphaFoldDB" id="A0A4S8I6Y3"/>
<dbReference type="EMBL" id="PYDT01000030">
    <property type="protein sequence ID" value="THU43670.1"/>
    <property type="molecule type" value="Genomic_DNA"/>
</dbReference>
<evidence type="ECO:0000313" key="1">
    <source>
        <dbReference type="EMBL" id="THU43670.1"/>
    </source>
</evidence>
<comment type="caution">
    <text evidence="1">The sequence shown here is derived from an EMBL/GenBank/DDBJ whole genome shotgun (WGS) entry which is preliminary data.</text>
</comment>
<name>A0A4S8I6Y3_MUSBA</name>
<accession>A0A4S8I6Y3</accession>
<proteinExistence type="predicted"/>
<gene>
    <name evidence="1" type="ORF">C4D60_Mb00t04870</name>
</gene>
<sequence length="125" mass="14282">MRNEGDESEYEYNKKRQKFDSIKDLDVTLFLAHGRRKTWYLKRPSVVWSSNGMPPPCINNSRPSIKEILPGVGLSSHILATFAPEDLILVFPSNKVLPDDDSAEGRFPRFGMSFCARSPRIRPSR</sequence>
<reference evidence="1 2" key="1">
    <citation type="journal article" date="2019" name="Nat. Plants">
        <title>Genome sequencing of Musa balbisiana reveals subgenome evolution and function divergence in polyploid bananas.</title>
        <authorList>
            <person name="Yao X."/>
        </authorList>
    </citation>
    <scope>NUCLEOTIDE SEQUENCE [LARGE SCALE GENOMIC DNA]</scope>
    <source>
        <strain evidence="2">cv. DH-PKW</strain>
        <tissue evidence="1">Leaves</tissue>
    </source>
</reference>
<evidence type="ECO:0000313" key="2">
    <source>
        <dbReference type="Proteomes" id="UP000317650"/>
    </source>
</evidence>
<dbReference type="Proteomes" id="UP000317650">
    <property type="component" value="Unassembled WGS sequence"/>
</dbReference>
<protein>
    <submittedName>
        <fullName evidence="1">Uncharacterized protein</fullName>
    </submittedName>
</protein>
<organism evidence="1 2">
    <name type="scientific">Musa balbisiana</name>
    <name type="common">Banana</name>
    <dbReference type="NCBI Taxonomy" id="52838"/>
    <lineage>
        <taxon>Eukaryota</taxon>
        <taxon>Viridiplantae</taxon>
        <taxon>Streptophyta</taxon>
        <taxon>Embryophyta</taxon>
        <taxon>Tracheophyta</taxon>
        <taxon>Spermatophyta</taxon>
        <taxon>Magnoliopsida</taxon>
        <taxon>Liliopsida</taxon>
        <taxon>Zingiberales</taxon>
        <taxon>Musaceae</taxon>
        <taxon>Musa</taxon>
    </lineage>
</organism>